<dbReference type="EMBL" id="LVIE01000101">
    <property type="protein sequence ID" value="OHT24879.1"/>
    <property type="molecule type" value="Genomic_DNA"/>
</dbReference>
<dbReference type="Proteomes" id="UP000179588">
    <property type="component" value="Unassembled WGS sequence"/>
</dbReference>
<evidence type="ECO:0000313" key="2">
    <source>
        <dbReference type="Proteomes" id="UP000179588"/>
    </source>
</evidence>
<protein>
    <submittedName>
        <fullName evidence="1">Uncharacterized protein</fullName>
    </submittedName>
</protein>
<organism evidence="1 2">
    <name type="scientific">Providencia stuartii</name>
    <dbReference type="NCBI Taxonomy" id="588"/>
    <lineage>
        <taxon>Bacteria</taxon>
        <taxon>Pseudomonadati</taxon>
        <taxon>Pseudomonadota</taxon>
        <taxon>Gammaproteobacteria</taxon>
        <taxon>Enterobacterales</taxon>
        <taxon>Morganellaceae</taxon>
        <taxon>Providencia</taxon>
    </lineage>
</organism>
<comment type="caution">
    <text evidence="1">The sequence shown here is derived from an EMBL/GenBank/DDBJ whole genome shotgun (WGS) entry which is preliminary data.</text>
</comment>
<reference evidence="1 2" key="1">
    <citation type="submission" date="2016-03" db="EMBL/GenBank/DDBJ databases">
        <title>Genome sequence of Providencia stuartii strain, isolated from the salivary glands of larval Lucilia sericata.</title>
        <authorList>
            <person name="Yuan Y."/>
            <person name="Zhang Y."/>
            <person name="Fu S."/>
            <person name="Crippen T.L."/>
            <person name="Visi D."/>
            <person name="Benbow M.E."/>
            <person name="Allen M."/>
            <person name="Tomberlin J.K."/>
            <person name="Sze S.-H."/>
            <person name="Tarone A.M."/>
        </authorList>
    </citation>
    <scope>NUCLEOTIDE SEQUENCE [LARGE SCALE GENOMIC DNA]</scope>
    <source>
        <strain evidence="1 2">Crippen</strain>
    </source>
</reference>
<dbReference type="AlphaFoldDB" id="A0A1S1HR50"/>
<sequence>MSGSNKLCGERIRSATGNNKRLSRFEINEIKHAIEIENAKCKRKGKNLSSLKWCAFTADVIVFQLTLISTRLASSA</sequence>
<accession>A0A1S1HR50</accession>
<keyword evidence="2" id="KW-1185">Reference proteome</keyword>
<proteinExistence type="predicted"/>
<name>A0A1S1HR50_PROST</name>
<gene>
    <name evidence="1" type="ORF">A3Q29_16680</name>
</gene>
<evidence type="ECO:0000313" key="1">
    <source>
        <dbReference type="EMBL" id="OHT24879.1"/>
    </source>
</evidence>